<feature type="transmembrane region" description="Helical" evidence="7">
    <location>
        <begin position="821"/>
        <end position="836"/>
    </location>
</feature>
<feature type="transmembrane region" description="Helical" evidence="7">
    <location>
        <begin position="1149"/>
        <end position="1174"/>
    </location>
</feature>
<dbReference type="GO" id="GO:0005789">
    <property type="term" value="C:endoplasmic reticulum membrane"/>
    <property type="evidence" value="ECO:0007669"/>
    <property type="project" value="TreeGrafter"/>
</dbReference>
<feature type="compositionally biased region" description="Polar residues" evidence="6">
    <location>
        <begin position="146"/>
        <end position="162"/>
    </location>
</feature>
<name>A0AAD9DHL1_9STRA</name>
<sequence length="1212" mass="131583">METNNATADSSKEPSISMPANPLEVTEPLSHEHESHQLRADDSDGTCNQNTSTTTKENDSNSHDVILPEPSSSNSSSSHDIGLSLSSLDVDAYNSLHRDLNLVPQGGTITSDDGNANNNDDGGGGEEVPLSNSDGLSQLEPLAAAIQQTDASNNDDVGTADNSKVVDGESQQIEQQPSSREEQLESRITNLEQSLQQLSQFCQTILLNQQQQFNHRENSGSSEESATSLPTTPTEEEEEVNNHQWHNPSTTQYAPLDSPDASLNNHRRLSTMESSPLDGVREEEERGNMQMNSLSVKLGVTPYNNNNNNITKGNNKKKSKELAPNKKTMSMLFLDIEPGQSRGPNLITLDAVAAASDEDDDGGGGNGNDDVVAGGSGSDDGRRNSNGSSSSESNGSISSGSKSGGEEGSVSNDGEKKEGGSGDKDTPLLHSPSSSPVLHRQASYSSPTLTTVTEKSADATEGVGKEGTSSPSLPPSQVLPTRRRSGLSSSLKINPPHHFTKTEESLECQAYTPSHLEALRLRREVGKGRAYSCNDAVVSPPRSSRKGGDNNLQQLKLPTISSSVWKPSFEALNSKEGEGGEKSSITGITVDTSGNDASASVGGKDISASIPQLIMPDLNAKNDEKMEEGGVFVVNIPTKRKESCGSASSAGNNSKSLPPSTSCASNMSTDTTRTPKSGNTKREVRANSIASSKERSQSVSSNKSKDSGSGVSAVAPANPTDTNNESLSSSKKDKKAESKSSSQQQQNQSDSGKNKTMSQYVINDLLNIDSRNHDGSATEDIDANMEEFLRIPSKFEYLMVFSLAVCVDSFLYPWAMLPLKFIWGLVCLACTIYKMIQKKKWRLNPDEADVHGIGFHRRHLYAILQSLLIWLVYSQILCPISIGKLYHWIRGQAMLKLYVLIAIVEVFDRLLCSFGQDAWDSLYWNTTRRPRHPRLFVSIIVVGVYVTIHSLFLFVHVATLSVAVNSADHALLTLLISGNFAEIKSTVFKKYNKQNLFKITTSDICERFKLALFLLLILFLNRFQGEMTSSMVNDYCLMCGIVFAAELISDWIKHSFITKFNFIKSTAYFDYALVLSGDVTGMGHEGLSLDYTHAAVKRLGLAQIPLVCVTARYLHEAVRFAIAFKGNGDVDHPFSALVDLMADGSKWKFYIGLLKCMGALVVFKVFLGICIRAVARRNLGGDSRVALKDKALSSKAPKVKDNKETTDTKKKQ</sequence>
<feature type="compositionally biased region" description="Polar residues" evidence="6">
    <location>
        <begin position="242"/>
        <end position="253"/>
    </location>
</feature>
<keyword evidence="5 7" id="KW-0472">Membrane</keyword>
<evidence type="ECO:0000256" key="7">
    <source>
        <dbReference type="SAM" id="Phobius"/>
    </source>
</evidence>
<dbReference type="Pfam" id="PF05346">
    <property type="entry name" value="DUF747"/>
    <property type="match status" value="1"/>
</dbReference>
<evidence type="ECO:0000256" key="5">
    <source>
        <dbReference type="ARBA" id="ARBA00023136"/>
    </source>
</evidence>
<feature type="compositionally biased region" description="Low complexity" evidence="6">
    <location>
        <begin position="428"/>
        <end position="439"/>
    </location>
</feature>
<feature type="region of interest" description="Disordered" evidence="6">
    <location>
        <begin position="298"/>
        <end position="323"/>
    </location>
</feature>
<keyword evidence="3 7" id="KW-0812">Transmembrane</keyword>
<proteinExistence type="inferred from homology"/>
<feature type="region of interest" description="Disordered" evidence="6">
    <location>
        <begin position="1"/>
        <end position="82"/>
    </location>
</feature>
<feature type="compositionally biased region" description="Polar residues" evidence="6">
    <location>
        <begin position="583"/>
        <end position="598"/>
    </location>
</feature>
<evidence type="ECO:0000313" key="8">
    <source>
        <dbReference type="EMBL" id="KAK1748091.1"/>
    </source>
</evidence>
<evidence type="ECO:0000256" key="6">
    <source>
        <dbReference type="SAM" id="MobiDB-lite"/>
    </source>
</evidence>
<feature type="region of interest" description="Disordered" evidence="6">
    <location>
        <begin position="640"/>
        <end position="756"/>
    </location>
</feature>
<feature type="region of interest" description="Disordered" evidence="6">
    <location>
        <begin position="536"/>
        <end position="555"/>
    </location>
</feature>
<dbReference type="InterPro" id="IPR008010">
    <property type="entry name" value="Tatp1"/>
</dbReference>
<organism evidence="8 9">
    <name type="scientific">Skeletonema marinoi</name>
    <dbReference type="NCBI Taxonomy" id="267567"/>
    <lineage>
        <taxon>Eukaryota</taxon>
        <taxon>Sar</taxon>
        <taxon>Stramenopiles</taxon>
        <taxon>Ochrophyta</taxon>
        <taxon>Bacillariophyta</taxon>
        <taxon>Coscinodiscophyceae</taxon>
        <taxon>Thalassiosirophycidae</taxon>
        <taxon>Thalassiosirales</taxon>
        <taxon>Skeletonemataceae</taxon>
        <taxon>Skeletonema</taxon>
        <taxon>Skeletonema marinoi-dohrnii complex</taxon>
    </lineage>
</organism>
<feature type="compositionally biased region" description="Low complexity" evidence="6">
    <location>
        <begin position="221"/>
        <end position="233"/>
    </location>
</feature>
<feature type="region of interest" description="Disordered" evidence="6">
    <location>
        <begin position="573"/>
        <end position="606"/>
    </location>
</feature>
<feature type="compositionally biased region" description="Basic and acidic residues" evidence="6">
    <location>
        <begin position="413"/>
        <end position="427"/>
    </location>
</feature>
<feature type="transmembrane region" description="Helical" evidence="7">
    <location>
        <begin position="867"/>
        <end position="889"/>
    </location>
</feature>
<keyword evidence="4 7" id="KW-1133">Transmembrane helix</keyword>
<comment type="caution">
    <text evidence="8">The sequence shown here is derived from an EMBL/GenBank/DDBJ whole genome shotgun (WGS) entry which is preliminary data.</text>
</comment>
<feature type="compositionally biased region" description="Low complexity" evidence="6">
    <location>
        <begin position="697"/>
        <end position="712"/>
    </location>
</feature>
<feature type="compositionally biased region" description="Low complexity" evidence="6">
    <location>
        <begin position="304"/>
        <end position="313"/>
    </location>
</feature>
<evidence type="ECO:0000256" key="4">
    <source>
        <dbReference type="ARBA" id="ARBA00022989"/>
    </source>
</evidence>
<reference evidence="8" key="1">
    <citation type="submission" date="2023-06" db="EMBL/GenBank/DDBJ databases">
        <title>Survivors Of The Sea: Transcriptome response of Skeletonema marinoi to long-term dormancy.</title>
        <authorList>
            <person name="Pinder M.I.M."/>
            <person name="Kourtchenko O."/>
            <person name="Robertson E.K."/>
            <person name="Larsson T."/>
            <person name="Maumus F."/>
            <person name="Osuna-Cruz C.M."/>
            <person name="Vancaester E."/>
            <person name="Stenow R."/>
            <person name="Vandepoele K."/>
            <person name="Ploug H."/>
            <person name="Bruchert V."/>
            <person name="Godhe A."/>
            <person name="Topel M."/>
        </authorList>
    </citation>
    <scope>NUCLEOTIDE SEQUENCE</scope>
    <source>
        <strain evidence="8">R05AC</strain>
    </source>
</reference>
<feature type="region of interest" description="Disordered" evidence="6">
    <location>
        <begin position="103"/>
        <end position="186"/>
    </location>
</feature>
<dbReference type="PANTHER" id="PTHR13317:SF4">
    <property type="entry name" value="TRANSMEMBRANE ANTERIOR POSTERIOR TRANSFORMATION PROTEIN 1 HOMOLOG"/>
    <property type="match status" value="1"/>
</dbReference>
<feature type="compositionally biased region" description="Low complexity" evidence="6">
    <location>
        <begin position="71"/>
        <end position="82"/>
    </location>
</feature>
<feature type="compositionally biased region" description="Polar residues" evidence="6">
    <location>
        <begin position="169"/>
        <end position="178"/>
    </location>
</feature>
<evidence type="ECO:0000256" key="3">
    <source>
        <dbReference type="ARBA" id="ARBA00022692"/>
    </source>
</evidence>
<dbReference type="Proteomes" id="UP001224775">
    <property type="component" value="Unassembled WGS sequence"/>
</dbReference>
<feature type="transmembrane region" description="Helical" evidence="7">
    <location>
        <begin position="969"/>
        <end position="987"/>
    </location>
</feature>
<feature type="transmembrane region" description="Helical" evidence="7">
    <location>
        <begin position="1008"/>
        <end position="1025"/>
    </location>
</feature>
<evidence type="ECO:0000256" key="2">
    <source>
        <dbReference type="ARBA" id="ARBA00008803"/>
    </source>
</evidence>
<feature type="compositionally biased region" description="Basic and acidic residues" evidence="6">
    <location>
        <begin position="29"/>
        <end position="42"/>
    </location>
</feature>
<comment type="similarity">
    <text evidence="2">Belongs to the TAPT1 family.</text>
</comment>
<feature type="transmembrane region" description="Helical" evidence="7">
    <location>
        <begin position="935"/>
        <end position="957"/>
    </location>
</feature>
<dbReference type="PANTHER" id="PTHR13317">
    <property type="entry name" value="TRANSMEMBRANE ANTERIOR POSTERIOR TRANSFORMATION PROTEIN 1 HOMOLOG"/>
    <property type="match status" value="1"/>
</dbReference>
<comment type="subcellular location">
    <subcellularLocation>
        <location evidence="1">Membrane</location>
        <topology evidence="1">Multi-pass membrane protein</topology>
    </subcellularLocation>
</comment>
<feature type="region of interest" description="Disordered" evidence="6">
    <location>
        <begin position="355"/>
        <end position="502"/>
    </location>
</feature>
<feature type="transmembrane region" description="Helical" evidence="7">
    <location>
        <begin position="895"/>
        <end position="914"/>
    </location>
</feature>
<feature type="compositionally biased region" description="Polar residues" evidence="6">
    <location>
        <begin position="45"/>
        <end position="55"/>
    </location>
</feature>
<feature type="compositionally biased region" description="Low complexity" evidence="6">
    <location>
        <begin position="469"/>
        <end position="480"/>
    </location>
</feature>
<feature type="region of interest" description="Disordered" evidence="6">
    <location>
        <begin position="213"/>
        <end position="264"/>
    </location>
</feature>
<feature type="compositionally biased region" description="Polar residues" evidence="6">
    <location>
        <begin position="442"/>
        <end position="454"/>
    </location>
</feature>
<evidence type="ECO:0000256" key="1">
    <source>
        <dbReference type="ARBA" id="ARBA00004141"/>
    </source>
</evidence>
<dbReference type="AlphaFoldDB" id="A0AAD9DHL1"/>
<feature type="compositionally biased region" description="Low complexity" evidence="6">
    <location>
        <begin position="384"/>
        <end position="401"/>
    </location>
</feature>
<keyword evidence="9" id="KW-1185">Reference proteome</keyword>
<feature type="compositionally biased region" description="Low complexity" evidence="6">
    <location>
        <begin position="739"/>
        <end position="755"/>
    </location>
</feature>
<protein>
    <submittedName>
        <fullName evidence="8">TAPT1 family protein</fullName>
    </submittedName>
</protein>
<evidence type="ECO:0000313" key="9">
    <source>
        <dbReference type="Proteomes" id="UP001224775"/>
    </source>
</evidence>
<dbReference type="EMBL" id="JATAAI010000001">
    <property type="protein sequence ID" value="KAK1748091.1"/>
    <property type="molecule type" value="Genomic_DNA"/>
</dbReference>
<feature type="compositionally biased region" description="Polar residues" evidence="6">
    <location>
        <begin position="657"/>
        <end position="678"/>
    </location>
</feature>
<feature type="compositionally biased region" description="Low complexity" evidence="6">
    <location>
        <begin position="644"/>
        <end position="656"/>
    </location>
</feature>
<gene>
    <name evidence="8" type="ORF">QTG54_000030</name>
</gene>
<accession>A0AAD9DHL1</accession>